<dbReference type="Pfam" id="PF01381">
    <property type="entry name" value="HTH_3"/>
    <property type="match status" value="1"/>
</dbReference>
<reference evidence="4" key="1">
    <citation type="submission" date="2021-01" db="EMBL/GenBank/DDBJ databases">
        <title>Whole genome shotgun sequence of Virgisporangium ochraceum NBRC 16418.</title>
        <authorList>
            <person name="Komaki H."/>
            <person name="Tamura T."/>
        </authorList>
    </citation>
    <scope>NUCLEOTIDE SEQUENCE</scope>
    <source>
        <strain evidence="4">NBRC 16418</strain>
    </source>
</reference>
<evidence type="ECO:0000256" key="2">
    <source>
        <dbReference type="SAM" id="MobiDB-lite"/>
    </source>
</evidence>
<dbReference type="InterPro" id="IPR050807">
    <property type="entry name" value="TransReg_Diox_bact_type"/>
</dbReference>
<dbReference type="CDD" id="cd00093">
    <property type="entry name" value="HTH_XRE"/>
    <property type="match status" value="1"/>
</dbReference>
<protein>
    <recommendedName>
        <fullName evidence="3">HTH cro/C1-type domain-containing protein</fullName>
    </recommendedName>
</protein>
<gene>
    <name evidence="4" type="ORF">Voc01_066340</name>
</gene>
<accession>A0A8J3ZX36</accession>
<name>A0A8J3ZX36_9ACTN</name>
<dbReference type="GO" id="GO:0003677">
    <property type="term" value="F:DNA binding"/>
    <property type="evidence" value="ECO:0007669"/>
    <property type="project" value="UniProtKB-KW"/>
</dbReference>
<comment type="caution">
    <text evidence="4">The sequence shown here is derived from an EMBL/GenBank/DDBJ whole genome shotgun (WGS) entry which is preliminary data.</text>
</comment>
<dbReference type="GO" id="GO:0005829">
    <property type="term" value="C:cytosol"/>
    <property type="evidence" value="ECO:0007669"/>
    <property type="project" value="TreeGrafter"/>
</dbReference>
<dbReference type="Gene3D" id="1.10.260.40">
    <property type="entry name" value="lambda repressor-like DNA-binding domains"/>
    <property type="match status" value="1"/>
</dbReference>
<evidence type="ECO:0000259" key="3">
    <source>
        <dbReference type="PROSITE" id="PS50943"/>
    </source>
</evidence>
<dbReference type="GO" id="GO:0003700">
    <property type="term" value="F:DNA-binding transcription factor activity"/>
    <property type="evidence" value="ECO:0007669"/>
    <property type="project" value="TreeGrafter"/>
</dbReference>
<dbReference type="PANTHER" id="PTHR46797">
    <property type="entry name" value="HTH-TYPE TRANSCRIPTIONAL REGULATOR"/>
    <property type="match status" value="1"/>
</dbReference>
<dbReference type="SMART" id="SM00530">
    <property type="entry name" value="HTH_XRE"/>
    <property type="match status" value="1"/>
</dbReference>
<evidence type="ECO:0000313" key="5">
    <source>
        <dbReference type="Proteomes" id="UP000635606"/>
    </source>
</evidence>
<feature type="compositionally biased region" description="Low complexity" evidence="2">
    <location>
        <begin position="127"/>
        <end position="136"/>
    </location>
</feature>
<dbReference type="SUPFAM" id="SSF47413">
    <property type="entry name" value="lambda repressor-like DNA-binding domains"/>
    <property type="match status" value="1"/>
</dbReference>
<keyword evidence="5" id="KW-1185">Reference proteome</keyword>
<dbReference type="EMBL" id="BOPH01000088">
    <property type="protein sequence ID" value="GIJ71717.1"/>
    <property type="molecule type" value="Genomic_DNA"/>
</dbReference>
<evidence type="ECO:0000256" key="1">
    <source>
        <dbReference type="ARBA" id="ARBA00023125"/>
    </source>
</evidence>
<proteinExistence type="predicted"/>
<feature type="region of interest" description="Disordered" evidence="2">
    <location>
        <begin position="115"/>
        <end position="136"/>
    </location>
</feature>
<sequence>MTSRPHLPSLGEVIRRQRERAELPMRQLAAMVGISNPYLSQIERGLRAPSDQVLQAIAASLRTTADALVDLAHRHAEQAPPRPSVVAAIDEDPGLTGRQRQALAEVYTAMVEATAARRRRGRGGAGSAVAGTPDGD</sequence>
<dbReference type="RefSeq" id="WP_203931558.1">
    <property type="nucleotide sequence ID" value="NZ_BOPH01000088.1"/>
</dbReference>
<keyword evidence="1" id="KW-0238">DNA-binding</keyword>
<dbReference type="InterPro" id="IPR010982">
    <property type="entry name" value="Lambda_DNA-bd_dom_sf"/>
</dbReference>
<dbReference type="AlphaFoldDB" id="A0A8J3ZX36"/>
<dbReference type="PROSITE" id="PS50943">
    <property type="entry name" value="HTH_CROC1"/>
    <property type="match status" value="1"/>
</dbReference>
<dbReference type="InterPro" id="IPR001387">
    <property type="entry name" value="Cro/C1-type_HTH"/>
</dbReference>
<feature type="domain" description="HTH cro/C1-type" evidence="3">
    <location>
        <begin position="14"/>
        <end position="68"/>
    </location>
</feature>
<dbReference type="Proteomes" id="UP000635606">
    <property type="component" value="Unassembled WGS sequence"/>
</dbReference>
<evidence type="ECO:0000313" key="4">
    <source>
        <dbReference type="EMBL" id="GIJ71717.1"/>
    </source>
</evidence>
<dbReference type="PANTHER" id="PTHR46797:SF1">
    <property type="entry name" value="METHYLPHOSPHONATE SYNTHASE"/>
    <property type="match status" value="1"/>
</dbReference>
<organism evidence="4 5">
    <name type="scientific">Virgisporangium ochraceum</name>
    <dbReference type="NCBI Taxonomy" id="65505"/>
    <lineage>
        <taxon>Bacteria</taxon>
        <taxon>Bacillati</taxon>
        <taxon>Actinomycetota</taxon>
        <taxon>Actinomycetes</taxon>
        <taxon>Micromonosporales</taxon>
        <taxon>Micromonosporaceae</taxon>
        <taxon>Virgisporangium</taxon>
    </lineage>
</organism>